<evidence type="ECO:0000313" key="6">
    <source>
        <dbReference type="Proteomes" id="UP000243975"/>
    </source>
</evidence>
<dbReference type="InterPro" id="IPR016024">
    <property type="entry name" value="ARM-type_fold"/>
</dbReference>
<dbReference type="PANTHER" id="PTHR13213:SF2">
    <property type="entry name" value="MYB-BINDING PROTEIN 1A"/>
    <property type="match status" value="1"/>
</dbReference>
<accession>A0A103Y3K3</accession>
<dbReference type="Proteomes" id="UP000243975">
    <property type="component" value="Unassembled WGS sequence"/>
</dbReference>
<dbReference type="EMBL" id="LEKV01002675">
    <property type="protein sequence ID" value="KVI01872.1"/>
    <property type="molecule type" value="Genomic_DNA"/>
</dbReference>
<keyword evidence="6" id="KW-1185">Reference proteome</keyword>
<dbReference type="GO" id="GO:0003677">
    <property type="term" value="F:DNA binding"/>
    <property type="evidence" value="ECO:0007669"/>
    <property type="project" value="InterPro"/>
</dbReference>
<evidence type="ECO:0000313" key="5">
    <source>
        <dbReference type="EMBL" id="KVI01872.1"/>
    </source>
</evidence>
<dbReference type="Pfam" id="PF04931">
    <property type="entry name" value="DNA_pol_phi"/>
    <property type="match status" value="1"/>
</dbReference>
<feature type="region of interest" description="Disordered" evidence="4">
    <location>
        <begin position="1"/>
        <end position="81"/>
    </location>
</feature>
<organism evidence="5 6">
    <name type="scientific">Cynara cardunculus var. scolymus</name>
    <name type="common">Globe artichoke</name>
    <name type="synonym">Cynara scolymus</name>
    <dbReference type="NCBI Taxonomy" id="59895"/>
    <lineage>
        <taxon>Eukaryota</taxon>
        <taxon>Viridiplantae</taxon>
        <taxon>Streptophyta</taxon>
        <taxon>Embryophyta</taxon>
        <taxon>Tracheophyta</taxon>
        <taxon>Spermatophyta</taxon>
        <taxon>Magnoliopsida</taxon>
        <taxon>eudicotyledons</taxon>
        <taxon>Gunneridae</taxon>
        <taxon>Pentapetalae</taxon>
        <taxon>asterids</taxon>
        <taxon>campanulids</taxon>
        <taxon>Asterales</taxon>
        <taxon>Asteraceae</taxon>
        <taxon>Carduoideae</taxon>
        <taxon>Cardueae</taxon>
        <taxon>Carduinae</taxon>
        <taxon>Cynara</taxon>
    </lineage>
</organism>
<comment type="subcellular location">
    <subcellularLocation>
        <location evidence="1">Nucleus</location>
    </subcellularLocation>
</comment>
<keyword evidence="3" id="KW-0539">Nucleus</keyword>
<proteinExistence type="inferred from homology"/>
<feature type="compositionally biased region" description="Basic and acidic residues" evidence="4">
    <location>
        <begin position="1"/>
        <end position="31"/>
    </location>
</feature>
<dbReference type="InterPro" id="IPR007015">
    <property type="entry name" value="DNA_pol_V/MYBBP1A"/>
</dbReference>
<reference evidence="5 6" key="1">
    <citation type="journal article" date="2016" name="Sci. Rep.">
        <title>The genome sequence of the outbreeding globe artichoke constructed de novo incorporating a phase-aware low-pass sequencing strategy of F1 progeny.</title>
        <authorList>
            <person name="Scaglione D."/>
            <person name="Reyes-Chin-Wo S."/>
            <person name="Acquadro A."/>
            <person name="Froenicke L."/>
            <person name="Portis E."/>
            <person name="Beitel C."/>
            <person name="Tirone M."/>
            <person name="Mauro R."/>
            <person name="Lo Monaco A."/>
            <person name="Mauromicale G."/>
            <person name="Faccioli P."/>
            <person name="Cattivelli L."/>
            <person name="Rieseberg L."/>
            <person name="Michelmore R."/>
            <person name="Lanteri S."/>
        </authorList>
    </citation>
    <scope>NUCLEOTIDE SEQUENCE [LARGE SCALE GENOMIC DNA]</scope>
    <source>
        <strain evidence="5">2C</strain>
    </source>
</reference>
<dbReference type="AlphaFoldDB" id="A0A103Y3K3"/>
<feature type="compositionally biased region" description="Basic and acidic residues" evidence="4">
    <location>
        <begin position="69"/>
        <end position="78"/>
    </location>
</feature>
<dbReference type="GO" id="GO:0005730">
    <property type="term" value="C:nucleolus"/>
    <property type="evidence" value="ECO:0007669"/>
    <property type="project" value="InterPro"/>
</dbReference>
<evidence type="ECO:0000256" key="2">
    <source>
        <dbReference type="ARBA" id="ARBA00006809"/>
    </source>
</evidence>
<dbReference type="GO" id="GO:0006355">
    <property type="term" value="P:regulation of DNA-templated transcription"/>
    <property type="evidence" value="ECO:0007669"/>
    <property type="project" value="InterPro"/>
</dbReference>
<dbReference type="STRING" id="59895.A0A103Y3K3"/>
<evidence type="ECO:0000256" key="3">
    <source>
        <dbReference type="ARBA" id="ARBA00023242"/>
    </source>
</evidence>
<dbReference type="Gramene" id="KVI01872">
    <property type="protein sequence ID" value="KVI01872"/>
    <property type="gene ID" value="Ccrd_019847"/>
</dbReference>
<evidence type="ECO:0000256" key="1">
    <source>
        <dbReference type="ARBA" id="ARBA00004123"/>
    </source>
</evidence>
<protein>
    <submittedName>
        <fullName evidence="5">Armadillo-type fold</fullName>
    </submittedName>
</protein>
<comment type="similarity">
    <text evidence="2">Belongs to the MYBBP1A family.</text>
</comment>
<sequence>MGSKKRSSDSVEEVTNRKSDAISENKVSTEHLRKKIKKVKKEGDIANDNSNNSSDAVKPMERKKKRKALDKEKHRSTLDENAEVNPIVAGLEVKEVESRSVNSLPEFHIGVFKDLGSADVLVREAAAERLGMELQEVQKAYNMLEKKEDVEAGLKLEAEKEDGLNNCAPSLRYAIRRLIRGVSSSREVCFMHYSKTKIFEFLFACARQGFALGLTMLVGTVPDIPLSSLLKLIVDLLEVSSSMKGQEIKDCLLGRLFAYGSLARSGRLIQESVSDENSEHIKEFTSAAISLATKKRYLQEPAVVIVLQLVEKLPVEVVLKQVLEAPGLQEWFEGATESGNPDALLLALKLREKISTDNQIFGKLLPHPYSSSMLFSADHLSSLANCLKESTFCQPRVHGVWSVLVNILLPDIVPQHADLATGLNSTKKHKKNRKSSSYDEDIQKNLQNFWEIIIEGSLLLSSHDRKHLVFDVMLLVLRRLPVSCVPIVLSYKIVQCLVDILSTKDSWLYKFAEYFLKELSEWVSHDDGRRVAVTMALQKNSNGKFDCITRTKTVKDLMSGFDTEPGCMLFIQNLIDMFLDVTHASEEPSDQSQTTDDNSEIGSIEDKDFAGTLGTSDFLKGWVVDSIPSVLKHSKLDNEAKFRVQKEILKFLAVQGLFSSSLGTEVTSFELQEKFRWPKAATSSSLCRMCIEQLQLLLANAQKGEGPHAVASGLEANDLGSYFMRFLSILRNIPSVALFRSLSNEDEKAFKKLQAMETRLSREVIHCYIYLESWLLLTVNL</sequence>
<name>A0A103Y3K3_CYNCS</name>
<comment type="caution">
    <text evidence="5">The sequence shown here is derived from an EMBL/GenBank/DDBJ whole genome shotgun (WGS) entry which is preliminary data.</text>
</comment>
<dbReference type="PANTHER" id="PTHR13213">
    <property type="entry name" value="MYB-BINDING PROTEIN 1A FAMILY MEMBER"/>
    <property type="match status" value="1"/>
</dbReference>
<dbReference type="SUPFAM" id="SSF48371">
    <property type="entry name" value="ARM repeat"/>
    <property type="match status" value="1"/>
</dbReference>
<gene>
    <name evidence="5" type="ORF">Ccrd_019847</name>
</gene>
<evidence type="ECO:0000256" key="4">
    <source>
        <dbReference type="SAM" id="MobiDB-lite"/>
    </source>
</evidence>